<evidence type="ECO:0000256" key="4">
    <source>
        <dbReference type="SAM" id="Coils"/>
    </source>
</evidence>
<feature type="domain" description="BZIP" evidence="6">
    <location>
        <begin position="141"/>
        <end position="186"/>
    </location>
</feature>
<dbReference type="Proteomes" id="UP001345219">
    <property type="component" value="Chromosome 5"/>
</dbReference>
<dbReference type="SMART" id="SM00338">
    <property type="entry name" value="BRLZ"/>
    <property type="match status" value="1"/>
</dbReference>
<evidence type="ECO:0000256" key="5">
    <source>
        <dbReference type="SAM" id="MobiDB-lite"/>
    </source>
</evidence>
<dbReference type="SUPFAM" id="SSF57959">
    <property type="entry name" value="Leucine zipper domain"/>
    <property type="match status" value="1"/>
</dbReference>
<protein>
    <recommendedName>
        <fullName evidence="6">BZIP domain-containing protein</fullName>
    </recommendedName>
</protein>
<keyword evidence="8" id="KW-1185">Reference proteome</keyword>
<sequence length="234" mass="25584">MEELWKDIGPSPIYHPGDPSSTAAVGQESVMFQDFLGPPPPTAMLGHQAGSFLSSSPTLINNPQPGTVLSLNSGVEFHFLEASSPLRSSSGSSHLQSGLTNVSSASFDCCPFEALASSPPPPALSYFAPKKRGNYLVPDSGDRRYKRMIKNRESAARSRARKQAYTSELELEIAQLREENAKLKQQQEKQRGFPTSMDSIGHHQQLRFDASPAMCLTSYTVLMLLANSPTHLLY</sequence>
<accession>A0AAN7Q801</accession>
<comment type="subcellular location">
    <subcellularLocation>
        <location evidence="1">Nucleus</location>
    </subcellularLocation>
</comment>
<dbReference type="GO" id="GO:0003677">
    <property type="term" value="F:DNA binding"/>
    <property type="evidence" value="ECO:0007669"/>
    <property type="project" value="UniProtKB-KW"/>
</dbReference>
<dbReference type="CDD" id="cd14707">
    <property type="entry name" value="bZIP_plant_BZIP46"/>
    <property type="match status" value="1"/>
</dbReference>
<dbReference type="PROSITE" id="PS50217">
    <property type="entry name" value="BZIP"/>
    <property type="match status" value="1"/>
</dbReference>
<dbReference type="InterPro" id="IPR046347">
    <property type="entry name" value="bZIP_sf"/>
</dbReference>
<evidence type="ECO:0000256" key="2">
    <source>
        <dbReference type="ARBA" id="ARBA00023125"/>
    </source>
</evidence>
<dbReference type="GO" id="GO:0045893">
    <property type="term" value="P:positive regulation of DNA-templated transcription"/>
    <property type="evidence" value="ECO:0007669"/>
    <property type="project" value="InterPro"/>
</dbReference>
<dbReference type="PROSITE" id="PS00036">
    <property type="entry name" value="BZIP_BASIC"/>
    <property type="match status" value="1"/>
</dbReference>
<dbReference type="InterPro" id="IPR043452">
    <property type="entry name" value="BZIP46-like"/>
</dbReference>
<keyword evidence="2" id="KW-0238">DNA-binding</keyword>
<dbReference type="EMBL" id="JAXIOK010000010">
    <property type="protein sequence ID" value="KAK4760819.1"/>
    <property type="molecule type" value="Genomic_DNA"/>
</dbReference>
<name>A0AAN7Q801_9MYRT</name>
<keyword evidence="4" id="KW-0175">Coiled coil</keyword>
<feature type="coiled-coil region" evidence="4">
    <location>
        <begin position="159"/>
        <end position="189"/>
    </location>
</feature>
<feature type="region of interest" description="Disordered" evidence="5">
    <location>
        <begin position="1"/>
        <end position="22"/>
    </location>
</feature>
<dbReference type="InterPro" id="IPR004827">
    <property type="entry name" value="bZIP"/>
</dbReference>
<comment type="caution">
    <text evidence="7">The sequence shown here is derived from an EMBL/GenBank/DDBJ whole genome shotgun (WGS) entry which is preliminary data.</text>
</comment>
<evidence type="ECO:0000313" key="8">
    <source>
        <dbReference type="Proteomes" id="UP001345219"/>
    </source>
</evidence>
<evidence type="ECO:0000256" key="1">
    <source>
        <dbReference type="ARBA" id="ARBA00004123"/>
    </source>
</evidence>
<proteinExistence type="predicted"/>
<reference evidence="7 8" key="1">
    <citation type="journal article" date="2023" name="Hortic Res">
        <title>Pangenome of water caltrop reveals structural variations and asymmetric subgenome divergence after allopolyploidization.</title>
        <authorList>
            <person name="Zhang X."/>
            <person name="Chen Y."/>
            <person name="Wang L."/>
            <person name="Yuan Y."/>
            <person name="Fang M."/>
            <person name="Shi L."/>
            <person name="Lu R."/>
            <person name="Comes H.P."/>
            <person name="Ma Y."/>
            <person name="Chen Y."/>
            <person name="Huang G."/>
            <person name="Zhou Y."/>
            <person name="Zheng Z."/>
            <person name="Qiu Y."/>
        </authorList>
    </citation>
    <scope>NUCLEOTIDE SEQUENCE [LARGE SCALE GENOMIC DNA]</scope>
    <source>
        <tissue evidence="7">Roots</tissue>
    </source>
</reference>
<dbReference type="PANTHER" id="PTHR22952">
    <property type="entry name" value="CAMP-RESPONSE ELEMENT BINDING PROTEIN-RELATED"/>
    <property type="match status" value="1"/>
</dbReference>
<dbReference type="PANTHER" id="PTHR22952:SF433">
    <property type="entry name" value="PROTEIN FD"/>
    <property type="match status" value="1"/>
</dbReference>
<evidence type="ECO:0000313" key="7">
    <source>
        <dbReference type="EMBL" id="KAK4760819.1"/>
    </source>
</evidence>
<organism evidence="7 8">
    <name type="scientific">Trapa incisa</name>
    <dbReference type="NCBI Taxonomy" id="236973"/>
    <lineage>
        <taxon>Eukaryota</taxon>
        <taxon>Viridiplantae</taxon>
        <taxon>Streptophyta</taxon>
        <taxon>Embryophyta</taxon>
        <taxon>Tracheophyta</taxon>
        <taxon>Spermatophyta</taxon>
        <taxon>Magnoliopsida</taxon>
        <taxon>eudicotyledons</taxon>
        <taxon>Gunneridae</taxon>
        <taxon>Pentapetalae</taxon>
        <taxon>rosids</taxon>
        <taxon>malvids</taxon>
        <taxon>Myrtales</taxon>
        <taxon>Lythraceae</taxon>
        <taxon>Trapa</taxon>
    </lineage>
</organism>
<dbReference type="FunFam" id="1.20.5.170:FF:000036">
    <property type="entry name" value="ABSCISIC ACID-INSENSITIVE 5-like protein 2"/>
    <property type="match status" value="1"/>
</dbReference>
<dbReference type="Gene3D" id="1.20.5.170">
    <property type="match status" value="1"/>
</dbReference>
<dbReference type="GO" id="GO:0005634">
    <property type="term" value="C:nucleus"/>
    <property type="evidence" value="ECO:0007669"/>
    <property type="project" value="UniProtKB-SubCell"/>
</dbReference>
<dbReference type="Pfam" id="PF00170">
    <property type="entry name" value="bZIP_1"/>
    <property type="match status" value="1"/>
</dbReference>
<evidence type="ECO:0000256" key="3">
    <source>
        <dbReference type="ARBA" id="ARBA00023242"/>
    </source>
</evidence>
<dbReference type="GO" id="GO:0003700">
    <property type="term" value="F:DNA-binding transcription factor activity"/>
    <property type="evidence" value="ECO:0007669"/>
    <property type="project" value="InterPro"/>
</dbReference>
<dbReference type="AlphaFoldDB" id="A0AAN7Q801"/>
<keyword evidence="3" id="KW-0539">Nucleus</keyword>
<evidence type="ECO:0000259" key="6">
    <source>
        <dbReference type="PROSITE" id="PS50217"/>
    </source>
</evidence>
<gene>
    <name evidence="7" type="ORF">SAY87_005712</name>
</gene>